<reference evidence="2" key="1">
    <citation type="submission" date="2025-08" db="UniProtKB">
        <authorList>
            <consortium name="Ensembl"/>
        </authorList>
    </citation>
    <scope>IDENTIFICATION</scope>
</reference>
<evidence type="ECO:0000313" key="2">
    <source>
        <dbReference type="Ensembl" id="ENSZALP00000001681.1"/>
    </source>
</evidence>
<dbReference type="Ensembl" id="ENSZALT00000003090.1">
    <property type="protein sequence ID" value="ENSZALP00000001681.1"/>
    <property type="gene ID" value="ENSZALG00000002017.1"/>
</dbReference>
<keyword evidence="1" id="KW-0472">Membrane</keyword>
<evidence type="ECO:0000256" key="1">
    <source>
        <dbReference type="SAM" id="Phobius"/>
    </source>
</evidence>
<keyword evidence="3" id="KW-1185">Reference proteome</keyword>
<keyword evidence="1" id="KW-0812">Transmembrane</keyword>
<dbReference type="Proteomes" id="UP000694413">
    <property type="component" value="Unassembled WGS sequence"/>
</dbReference>
<evidence type="ECO:0000313" key="3">
    <source>
        <dbReference type="Proteomes" id="UP000694413"/>
    </source>
</evidence>
<keyword evidence="1" id="KW-1133">Transmembrane helix</keyword>
<feature type="transmembrane region" description="Helical" evidence="1">
    <location>
        <begin position="46"/>
        <end position="68"/>
    </location>
</feature>
<organism evidence="2 3">
    <name type="scientific">Zonotrichia albicollis</name>
    <name type="common">White-throated sparrow</name>
    <name type="synonym">Fringilla albicollis</name>
    <dbReference type="NCBI Taxonomy" id="44394"/>
    <lineage>
        <taxon>Eukaryota</taxon>
        <taxon>Metazoa</taxon>
        <taxon>Chordata</taxon>
        <taxon>Craniata</taxon>
        <taxon>Vertebrata</taxon>
        <taxon>Euteleostomi</taxon>
        <taxon>Archelosauria</taxon>
        <taxon>Archosauria</taxon>
        <taxon>Dinosauria</taxon>
        <taxon>Saurischia</taxon>
        <taxon>Theropoda</taxon>
        <taxon>Coelurosauria</taxon>
        <taxon>Aves</taxon>
        <taxon>Neognathae</taxon>
        <taxon>Neoaves</taxon>
        <taxon>Telluraves</taxon>
        <taxon>Australaves</taxon>
        <taxon>Passeriformes</taxon>
        <taxon>Passerellidae</taxon>
        <taxon>Zonotrichia</taxon>
    </lineage>
</organism>
<accession>A0A8D2M1J5</accession>
<proteinExistence type="predicted"/>
<sequence length="84" mass="9830">ILLFPIFKLEICRNCFIQDSSSKHLLRGCFPCLPCFHHSHLVFTHILASVPFLKALFVSFMFLVWIILKYEIHLGNILYIHVEG</sequence>
<protein>
    <submittedName>
        <fullName evidence="2">Uncharacterized protein</fullName>
    </submittedName>
</protein>
<dbReference type="AlphaFoldDB" id="A0A8D2M1J5"/>
<reference evidence="2" key="2">
    <citation type="submission" date="2025-09" db="UniProtKB">
        <authorList>
            <consortium name="Ensembl"/>
        </authorList>
    </citation>
    <scope>IDENTIFICATION</scope>
</reference>
<name>A0A8D2M1J5_ZONAL</name>